<organism evidence="4 5">
    <name type="scientific">Methylopila musalis</name>
    <dbReference type="NCBI Taxonomy" id="1134781"/>
    <lineage>
        <taxon>Bacteria</taxon>
        <taxon>Pseudomonadati</taxon>
        <taxon>Pseudomonadota</taxon>
        <taxon>Alphaproteobacteria</taxon>
        <taxon>Hyphomicrobiales</taxon>
        <taxon>Methylopilaceae</taxon>
        <taxon>Methylopila</taxon>
    </lineage>
</organism>
<keyword evidence="5" id="KW-1185">Reference proteome</keyword>
<evidence type="ECO:0000256" key="2">
    <source>
        <dbReference type="ARBA" id="ARBA00022801"/>
    </source>
</evidence>
<dbReference type="Gene3D" id="3.40.50.1820">
    <property type="entry name" value="alpha/beta hydrolase"/>
    <property type="match status" value="1"/>
</dbReference>
<dbReference type="Proteomes" id="UP001597171">
    <property type="component" value="Unassembled WGS sequence"/>
</dbReference>
<keyword evidence="2 4" id="KW-0378">Hydrolase</keyword>
<name>A0ABW3Z805_9HYPH</name>
<gene>
    <name evidence="4" type="ORF">ACFQ4O_10500</name>
</gene>
<evidence type="ECO:0000313" key="5">
    <source>
        <dbReference type="Proteomes" id="UP001597171"/>
    </source>
</evidence>
<reference evidence="5" key="1">
    <citation type="journal article" date="2019" name="Int. J. Syst. Evol. Microbiol.">
        <title>The Global Catalogue of Microorganisms (GCM) 10K type strain sequencing project: providing services to taxonomists for standard genome sequencing and annotation.</title>
        <authorList>
            <consortium name="The Broad Institute Genomics Platform"/>
            <consortium name="The Broad Institute Genome Sequencing Center for Infectious Disease"/>
            <person name="Wu L."/>
            <person name="Ma J."/>
        </authorList>
    </citation>
    <scope>NUCLEOTIDE SEQUENCE [LARGE SCALE GENOMIC DNA]</scope>
    <source>
        <strain evidence="5">CCUG 61696</strain>
    </source>
</reference>
<dbReference type="PANTHER" id="PTHR43037">
    <property type="entry name" value="UNNAMED PRODUCT-RELATED"/>
    <property type="match status" value="1"/>
</dbReference>
<dbReference type="PANTHER" id="PTHR43037:SF1">
    <property type="entry name" value="BLL1128 PROTEIN"/>
    <property type="match status" value="1"/>
</dbReference>
<dbReference type="Pfam" id="PF10503">
    <property type="entry name" value="Esterase_PHB"/>
    <property type="match status" value="1"/>
</dbReference>
<dbReference type="InterPro" id="IPR029058">
    <property type="entry name" value="AB_hydrolase_fold"/>
</dbReference>
<feature type="compositionally biased region" description="Low complexity" evidence="3">
    <location>
        <begin position="322"/>
        <end position="336"/>
    </location>
</feature>
<proteinExistence type="predicted"/>
<evidence type="ECO:0000313" key="4">
    <source>
        <dbReference type="EMBL" id="MFD1332428.1"/>
    </source>
</evidence>
<protein>
    <submittedName>
        <fullName evidence="4">Alpha/beta hydrolase family esterase</fullName>
    </submittedName>
</protein>
<dbReference type="InterPro" id="IPR050955">
    <property type="entry name" value="Plant_Biomass_Hydrol_Est"/>
</dbReference>
<evidence type="ECO:0000256" key="1">
    <source>
        <dbReference type="ARBA" id="ARBA00022729"/>
    </source>
</evidence>
<evidence type="ECO:0000256" key="3">
    <source>
        <dbReference type="SAM" id="MobiDB-lite"/>
    </source>
</evidence>
<dbReference type="RefSeq" id="WP_378775643.1">
    <property type="nucleotide sequence ID" value="NZ_JBHTMX010000086.1"/>
</dbReference>
<dbReference type="NCBIfam" id="TIGR01840">
    <property type="entry name" value="esterase_phb"/>
    <property type="match status" value="1"/>
</dbReference>
<dbReference type="GO" id="GO:0016787">
    <property type="term" value="F:hydrolase activity"/>
    <property type="evidence" value="ECO:0007669"/>
    <property type="project" value="UniProtKB-KW"/>
</dbReference>
<dbReference type="SUPFAM" id="SSF53474">
    <property type="entry name" value="alpha/beta-Hydrolases"/>
    <property type="match status" value="2"/>
</dbReference>
<comment type="caution">
    <text evidence="4">The sequence shown here is derived from an EMBL/GenBank/DDBJ whole genome shotgun (WGS) entry which is preliminary data.</text>
</comment>
<keyword evidence="1" id="KW-0732">Signal</keyword>
<dbReference type="EMBL" id="JBHTMX010000086">
    <property type="protein sequence ID" value="MFD1332428.1"/>
    <property type="molecule type" value="Genomic_DNA"/>
</dbReference>
<sequence>MFRFGAPSFDLWSDRSAATGGAGDETGLTTVRDFGDNPGRLVMKAYVPAGLKPGAPLVVALHGCTQLAGGYQSSSRWTELADRHGFALLCPEQRRSNNPKLCFSWFTPEAVRRGQGEVASIRAMIEAMATERRIDRRRVFVTGLSAGGAMACAMLATYPEVFAGGSIVAGLPYGAAAGVGEAFAAMGKGVERSGTDWGDRVRAASDHAGPWPRVMIWQGEADETVAPANADALARQWLDLHALSPATLTEDRRDGVTRRVWGDGAVQEIRIDGMGHGVPLDVAQGEIAAPYMLDVGVSQALETLAFWGIGRSAAPRRPRPAPARAPVRAAPKAPARTPERRSARKAVEAAVTKALKAVGLIR</sequence>
<dbReference type="InterPro" id="IPR010126">
    <property type="entry name" value="Esterase_phb"/>
</dbReference>
<accession>A0ABW3Z805</accession>
<feature type="region of interest" description="Disordered" evidence="3">
    <location>
        <begin position="312"/>
        <end position="345"/>
    </location>
</feature>